<keyword evidence="2" id="KW-0479">Metal-binding</keyword>
<keyword evidence="3" id="KW-0560">Oxidoreductase</keyword>
<dbReference type="SUPFAM" id="SSF51197">
    <property type="entry name" value="Clavaminate synthase-like"/>
    <property type="match status" value="1"/>
</dbReference>
<evidence type="ECO:0000259" key="5">
    <source>
        <dbReference type="Pfam" id="PF14226"/>
    </source>
</evidence>
<dbReference type="Pfam" id="PF14226">
    <property type="entry name" value="DIOX_N"/>
    <property type="match status" value="1"/>
</dbReference>
<evidence type="ECO:0000256" key="2">
    <source>
        <dbReference type="ARBA" id="ARBA00022723"/>
    </source>
</evidence>
<keyword evidence="7" id="KW-1185">Reference proteome</keyword>
<name>A0A835VIE1_VANPL</name>
<accession>A0A835VIE1</accession>
<evidence type="ECO:0000313" key="6">
    <source>
        <dbReference type="EMBL" id="KAG0498160.1"/>
    </source>
</evidence>
<dbReference type="OrthoDB" id="423283at2759"/>
<evidence type="ECO:0000256" key="1">
    <source>
        <dbReference type="ARBA" id="ARBA00001961"/>
    </source>
</evidence>
<dbReference type="EMBL" id="JADCNL010000001">
    <property type="protein sequence ID" value="KAG0498160.1"/>
    <property type="molecule type" value="Genomic_DNA"/>
</dbReference>
<evidence type="ECO:0000313" key="7">
    <source>
        <dbReference type="Proteomes" id="UP000636800"/>
    </source>
</evidence>
<dbReference type="GO" id="GO:0046872">
    <property type="term" value="F:metal ion binding"/>
    <property type="evidence" value="ECO:0007669"/>
    <property type="project" value="UniProtKB-KW"/>
</dbReference>
<comment type="caution">
    <text evidence="6">The sequence shown here is derived from an EMBL/GenBank/DDBJ whole genome shotgun (WGS) entry which is preliminary data.</text>
</comment>
<dbReference type="InterPro" id="IPR027443">
    <property type="entry name" value="IPNS-like_sf"/>
</dbReference>
<organism evidence="6 7">
    <name type="scientific">Vanilla planifolia</name>
    <name type="common">Vanilla</name>
    <dbReference type="NCBI Taxonomy" id="51239"/>
    <lineage>
        <taxon>Eukaryota</taxon>
        <taxon>Viridiplantae</taxon>
        <taxon>Streptophyta</taxon>
        <taxon>Embryophyta</taxon>
        <taxon>Tracheophyta</taxon>
        <taxon>Spermatophyta</taxon>
        <taxon>Magnoliopsida</taxon>
        <taxon>Liliopsida</taxon>
        <taxon>Asparagales</taxon>
        <taxon>Orchidaceae</taxon>
        <taxon>Vanilloideae</taxon>
        <taxon>Vanilleae</taxon>
        <taxon>Vanilla</taxon>
    </lineage>
</organism>
<feature type="domain" description="Non-haem dioxygenase N-terminal" evidence="5">
    <location>
        <begin position="34"/>
        <end position="98"/>
    </location>
</feature>
<evidence type="ECO:0000256" key="4">
    <source>
        <dbReference type="ARBA" id="ARBA00023004"/>
    </source>
</evidence>
<proteinExistence type="predicted"/>
<dbReference type="InterPro" id="IPR026992">
    <property type="entry name" value="DIOX_N"/>
</dbReference>
<sequence>MVVAKTSAIDQITIPKLHRQATAAARFAGGLPKINLSSAAAATEIVGACEELGFFKVTNHGVSHELLAKLEAESVKFFSLPRLAKEDAGAASPFGYGCREIGRKGDVGWIEYLLLEASSINPSLSSSLRSVLKEYVPAMKTLLASFWS</sequence>
<dbReference type="PANTHER" id="PTHR47990">
    <property type="entry name" value="2-OXOGLUTARATE (2OG) AND FE(II)-DEPENDENT OXYGENASE SUPERFAMILY PROTEIN-RELATED"/>
    <property type="match status" value="1"/>
</dbReference>
<dbReference type="Proteomes" id="UP000636800">
    <property type="component" value="Chromosome 1"/>
</dbReference>
<comment type="cofactor">
    <cofactor evidence="1">
        <name>L-ascorbate</name>
        <dbReference type="ChEBI" id="CHEBI:38290"/>
    </cofactor>
</comment>
<dbReference type="GO" id="GO:0016491">
    <property type="term" value="F:oxidoreductase activity"/>
    <property type="evidence" value="ECO:0007669"/>
    <property type="project" value="UniProtKB-KW"/>
</dbReference>
<dbReference type="Gene3D" id="2.60.120.330">
    <property type="entry name" value="B-lactam Antibiotic, Isopenicillin N Synthase, Chain"/>
    <property type="match status" value="1"/>
</dbReference>
<keyword evidence="4" id="KW-0408">Iron</keyword>
<gene>
    <name evidence="6" type="ORF">HPP92_002851</name>
</gene>
<dbReference type="InterPro" id="IPR050231">
    <property type="entry name" value="Iron_ascorbate_oxido_reductase"/>
</dbReference>
<protein>
    <recommendedName>
        <fullName evidence="5">Non-haem dioxygenase N-terminal domain-containing protein</fullName>
    </recommendedName>
</protein>
<evidence type="ECO:0000256" key="3">
    <source>
        <dbReference type="ARBA" id="ARBA00023002"/>
    </source>
</evidence>
<dbReference type="AlphaFoldDB" id="A0A835VIE1"/>
<reference evidence="6 7" key="1">
    <citation type="journal article" date="2020" name="Nat. Food">
        <title>A phased Vanilla planifolia genome enables genetic improvement of flavour and production.</title>
        <authorList>
            <person name="Hasing T."/>
            <person name="Tang H."/>
            <person name="Brym M."/>
            <person name="Khazi F."/>
            <person name="Huang T."/>
            <person name="Chambers A.H."/>
        </authorList>
    </citation>
    <scope>NUCLEOTIDE SEQUENCE [LARGE SCALE GENOMIC DNA]</scope>
    <source>
        <tissue evidence="6">Leaf</tissue>
    </source>
</reference>